<feature type="signal peptide" evidence="1">
    <location>
        <begin position="1"/>
        <end position="17"/>
    </location>
</feature>
<organism evidence="2">
    <name type="scientific">Riptortus pedestris</name>
    <name type="common">Bean bug</name>
    <dbReference type="NCBI Taxonomy" id="329032"/>
    <lineage>
        <taxon>Eukaryota</taxon>
        <taxon>Metazoa</taxon>
        <taxon>Ecdysozoa</taxon>
        <taxon>Arthropoda</taxon>
        <taxon>Hexapoda</taxon>
        <taxon>Insecta</taxon>
        <taxon>Pterygota</taxon>
        <taxon>Neoptera</taxon>
        <taxon>Paraneoptera</taxon>
        <taxon>Hemiptera</taxon>
        <taxon>Heteroptera</taxon>
        <taxon>Panheteroptera</taxon>
        <taxon>Pentatomomorpha</taxon>
        <taxon>Coreoidea</taxon>
        <taxon>Alydidae</taxon>
        <taxon>Riptortus</taxon>
    </lineage>
</organism>
<proteinExistence type="evidence at transcript level"/>
<evidence type="ECO:0000313" key="2">
    <source>
        <dbReference type="EMBL" id="BAN20240.1"/>
    </source>
</evidence>
<keyword evidence="1" id="KW-0732">Signal</keyword>
<dbReference type="AlphaFoldDB" id="R4WI54"/>
<dbReference type="EMBL" id="AK417025">
    <property type="protein sequence ID" value="BAN20240.1"/>
    <property type="molecule type" value="mRNA"/>
</dbReference>
<evidence type="ECO:0000256" key="1">
    <source>
        <dbReference type="SAM" id="SignalP"/>
    </source>
</evidence>
<name>R4WI54_RIPPE</name>
<feature type="chain" id="PRO_5004372420" evidence="1">
    <location>
        <begin position="18"/>
        <end position="242"/>
    </location>
</feature>
<sequence length="242" mass="27233">MALLLAVISIFLVSAQGLEEPLSFLATMDQGSLQKQHEGLVADVKDWFVGTMKDMKNDVDSQVEHLKNVMDTSNKEGEQKIHQLYENSLLKLRKLNAPEECISQGEKQLLQSKEVVHHSFLQCSNMTRAVEDGVELTYTAGGLIADLLLSADDILNGFNKCWSWNPITFISCTWTWTRTAFSDVTKTFGELKSFTGKVVDIVSDIQTQVSYCWNKGADTFLDHMTNTLADIHECKFKTQSKK</sequence>
<protein>
    <submittedName>
        <fullName evidence="2">Uncharacterized protein</fullName>
    </submittedName>
</protein>
<reference evidence="2" key="1">
    <citation type="journal article" date="2013" name="PLoS ONE">
        <title>Gene expression in gut symbiotic organ of stinkbug affected by extracellular bacterial symbiont.</title>
        <authorList>
            <person name="Futahashi R."/>
            <person name="Tanaka K."/>
            <person name="Tanahashi M."/>
            <person name="Nikoh N."/>
            <person name="Kikuchi Y."/>
            <person name="Lee B.L."/>
            <person name="Fukatsu T."/>
        </authorList>
    </citation>
    <scope>NUCLEOTIDE SEQUENCE</scope>
    <source>
        <tissue evidence="2">Midgut</tissue>
    </source>
</reference>
<accession>R4WI54</accession>